<dbReference type="InterPro" id="IPR036410">
    <property type="entry name" value="HSP_DnaJ_Cys-rich_dom_sf"/>
</dbReference>
<comment type="function">
    <text evidence="8">Participates actively in the response to hyperosmotic and heat shock by preventing the aggregation of stress-denatured proteins and by disaggregating proteins, also in an autonomous, DnaK-independent fashion. Unfolded proteins bind initially to DnaJ; upon interaction with the DnaJ-bound protein, DnaK hydrolyzes its bound ATP, resulting in the formation of a stable complex. GrpE releases ADP from DnaK; ATP binding to DnaK triggers the release of the substrate protein, thus completing the reaction cycle. Several rounds of ATP-dependent interactions between DnaJ, DnaK and GrpE are required for fully efficient folding. Also involved, together with DnaK and GrpE, in the DNA replication of plasmids through activation of initiation proteins.</text>
</comment>
<name>A0A1G1ZMP2_9BACT</name>
<dbReference type="InterPro" id="IPR036869">
    <property type="entry name" value="J_dom_sf"/>
</dbReference>
<evidence type="ECO:0000259" key="10">
    <source>
        <dbReference type="PROSITE" id="PS50076"/>
    </source>
</evidence>
<evidence type="ECO:0000313" key="12">
    <source>
        <dbReference type="EMBL" id="OGY65669.1"/>
    </source>
</evidence>
<dbReference type="GO" id="GO:0005524">
    <property type="term" value="F:ATP binding"/>
    <property type="evidence" value="ECO:0007669"/>
    <property type="project" value="InterPro"/>
</dbReference>
<dbReference type="InterPro" id="IPR018253">
    <property type="entry name" value="DnaJ_domain_CS"/>
</dbReference>
<dbReference type="InterPro" id="IPR012724">
    <property type="entry name" value="DnaJ"/>
</dbReference>
<organism evidence="12 13">
    <name type="scientific">Candidatus Harrisonbacteria bacterium RIFCSPLOWO2_01_FULL_40_28</name>
    <dbReference type="NCBI Taxonomy" id="1798406"/>
    <lineage>
        <taxon>Bacteria</taxon>
        <taxon>Candidatus Harrisoniibacteriota</taxon>
    </lineage>
</organism>
<feature type="binding site" evidence="8">
    <location>
        <position position="167"/>
    </location>
    <ligand>
        <name>Zn(2+)</name>
        <dbReference type="ChEBI" id="CHEBI:29105"/>
        <label>2</label>
    </ligand>
</feature>
<feature type="domain" description="J" evidence="10">
    <location>
        <begin position="4"/>
        <end position="66"/>
    </location>
</feature>
<evidence type="ECO:0000313" key="13">
    <source>
        <dbReference type="Proteomes" id="UP000178517"/>
    </source>
</evidence>
<dbReference type="CDD" id="cd10719">
    <property type="entry name" value="DnaJ_zf"/>
    <property type="match status" value="1"/>
</dbReference>
<feature type="binding site" evidence="8">
    <location>
        <position position="193"/>
    </location>
    <ligand>
        <name>Zn(2+)</name>
        <dbReference type="ChEBI" id="CHEBI:29105"/>
        <label>2</label>
    </ligand>
</feature>
<dbReference type="GO" id="GO:0042026">
    <property type="term" value="P:protein refolding"/>
    <property type="evidence" value="ECO:0007669"/>
    <property type="project" value="TreeGrafter"/>
</dbReference>
<dbReference type="Gene3D" id="1.10.287.110">
    <property type="entry name" value="DnaJ domain"/>
    <property type="match status" value="1"/>
</dbReference>
<dbReference type="FunFam" id="2.60.260.20:FF:000013">
    <property type="entry name" value="DnaJ subfamily B member 11"/>
    <property type="match status" value="1"/>
</dbReference>
<dbReference type="PRINTS" id="PR00625">
    <property type="entry name" value="JDOMAIN"/>
</dbReference>
<evidence type="ECO:0000256" key="9">
    <source>
        <dbReference type="PROSITE-ProRule" id="PRU00546"/>
    </source>
</evidence>
<dbReference type="PROSITE" id="PS51188">
    <property type="entry name" value="ZF_CR"/>
    <property type="match status" value="1"/>
</dbReference>
<keyword evidence="3 8" id="KW-0863">Zinc-finger</keyword>
<dbReference type="GO" id="GO:0008270">
    <property type="term" value="F:zinc ion binding"/>
    <property type="evidence" value="ECO:0007669"/>
    <property type="project" value="UniProtKB-UniRule"/>
</dbReference>
<dbReference type="PROSITE" id="PS50076">
    <property type="entry name" value="DNAJ_2"/>
    <property type="match status" value="1"/>
</dbReference>
<dbReference type="GO" id="GO:0005737">
    <property type="term" value="C:cytoplasm"/>
    <property type="evidence" value="ECO:0007669"/>
    <property type="project" value="UniProtKB-SubCell"/>
</dbReference>
<keyword evidence="8" id="KW-0346">Stress response</keyword>
<dbReference type="SUPFAM" id="SSF49493">
    <property type="entry name" value="HSP40/DnaJ peptide-binding domain"/>
    <property type="match status" value="2"/>
</dbReference>
<keyword evidence="4 8" id="KW-0862">Zinc</keyword>
<dbReference type="AlphaFoldDB" id="A0A1G1ZMP2"/>
<evidence type="ECO:0000256" key="6">
    <source>
        <dbReference type="ARBA" id="ARBA00061004"/>
    </source>
</evidence>
<feature type="binding site" evidence="8">
    <location>
        <position position="150"/>
    </location>
    <ligand>
        <name>Zn(2+)</name>
        <dbReference type="ChEBI" id="CHEBI:29105"/>
        <label>1</label>
    </ligand>
</feature>
<dbReference type="InterPro" id="IPR001305">
    <property type="entry name" value="HSP_DnaJ_Cys-rich_dom"/>
</dbReference>
<feature type="binding site" evidence="8">
    <location>
        <position position="207"/>
    </location>
    <ligand>
        <name>Zn(2+)</name>
        <dbReference type="ChEBI" id="CHEBI:29105"/>
        <label>1</label>
    </ligand>
</feature>
<accession>A0A1G1ZMP2</accession>
<feature type="binding site" evidence="8">
    <location>
        <position position="170"/>
    </location>
    <ligand>
        <name>Zn(2+)</name>
        <dbReference type="ChEBI" id="CHEBI:29105"/>
        <label>2</label>
    </ligand>
</feature>
<dbReference type="SUPFAM" id="SSF57938">
    <property type="entry name" value="DnaJ/Hsp40 cysteine-rich domain"/>
    <property type="match status" value="1"/>
</dbReference>
<comment type="domain">
    <text evidence="8">The J domain is necessary and sufficient to stimulate DnaK ATPase activity. Zinc center 1 plays an important role in the autonomous, DnaK-independent chaperone activity of DnaJ. Zinc center 2 is essential for interaction with DnaK and for DnaJ activity.</text>
</comment>
<keyword evidence="2 8" id="KW-0677">Repeat</keyword>
<keyword evidence="8" id="KW-0963">Cytoplasm</keyword>
<comment type="subunit">
    <text evidence="8">Homodimer.</text>
</comment>
<dbReference type="HAMAP" id="MF_01152">
    <property type="entry name" value="DnaJ"/>
    <property type="match status" value="1"/>
</dbReference>
<dbReference type="GO" id="GO:0051082">
    <property type="term" value="F:unfolded protein binding"/>
    <property type="evidence" value="ECO:0007669"/>
    <property type="project" value="UniProtKB-UniRule"/>
</dbReference>
<proteinExistence type="inferred from homology"/>
<dbReference type="InterPro" id="IPR002939">
    <property type="entry name" value="DnaJ_C"/>
</dbReference>
<dbReference type="CDD" id="cd10747">
    <property type="entry name" value="DnaJ_C"/>
    <property type="match status" value="1"/>
</dbReference>
<dbReference type="STRING" id="1798406.A3A04_01050"/>
<dbReference type="InterPro" id="IPR001623">
    <property type="entry name" value="DnaJ_domain"/>
</dbReference>
<comment type="caution">
    <text evidence="12">The sequence shown here is derived from an EMBL/GenBank/DDBJ whole genome shotgun (WGS) entry which is preliminary data.</text>
</comment>
<feature type="binding site" evidence="8">
    <location>
        <position position="210"/>
    </location>
    <ligand>
        <name>Zn(2+)</name>
        <dbReference type="ChEBI" id="CHEBI:29105"/>
        <label>1</label>
    </ligand>
</feature>
<dbReference type="PANTHER" id="PTHR43096">
    <property type="entry name" value="DNAJ HOMOLOG 1, MITOCHONDRIAL-RELATED"/>
    <property type="match status" value="1"/>
</dbReference>
<keyword evidence="5 8" id="KW-0143">Chaperone</keyword>
<reference evidence="12 13" key="1">
    <citation type="journal article" date="2016" name="Nat. Commun.">
        <title>Thousands of microbial genomes shed light on interconnected biogeochemical processes in an aquifer system.</title>
        <authorList>
            <person name="Anantharaman K."/>
            <person name="Brown C.T."/>
            <person name="Hug L.A."/>
            <person name="Sharon I."/>
            <person name="Castelle C.J."/>
            <person name="Probst A.J."/>
            <person name="Thomas B.C."/>
            <person name="Singh A."/>
            <person name="Wilkins M.J."/>
            <person name="Karaoz U."/>
            <person name="Brodie E.L."/>
            <person name="Williams K.H."/>
            <person name="Hubbard S.S."/>
            <person name="Banfield J.F."/>
        </authorList>
    </citation>
    <scope>NUCLEOTIDE SEQUENCE [LARGE SCALE GENOMIC DNA]</scope>
</reference>
<feature type="domain" description="CR-type" evidence="11">
    <location>
        <begin position="137"/>
        <end position="219"/>
    </location>
</feature>
<evidence type="ECO:0000256" key="2">
    <source>
        <dbReference type="ARBA" id="ARBA00022737"/>
    </source>
</evidence>
<comment type="subcellular location">
    <subcellularLocation>
        <location evidence="8">Cytoplasm</location>
    </subcellularLocation>
</comment>
<dbReference type="SMART" id="SM00271">
    <property type="entry name" value="DnaJ"/>
    <property type="match status" value="1"/>
</dbReference>
<keyword evidence="1 8" id="KW-0479">Metal-binding</keyword>
<feature type="binding site" evidence="8">
    <location>
        <position position="196"/>
    </location>
    <ligand>
        <name>Zn(2+)</name>
        <dbReference type="ChEBI" id="CHEBI:29105"/>
        <label>2</label>
    </ligand>
</feature>
<dbReference type="Pfam" id="PF00226">
    <property type="entry name" value="DnaJ"/>
    <property type="match status" value="1"/>
</dbReference>
<dbReference type="Gene3D" id="2.60.260.20">
    <property type="entry name" value="Urease metallochaperone UreE, N-terminal domain"/>
    <property type="match status" value="2"/>
</dbReference>
<dbReference type="PROSITE" id="PS00636">
    <property type="entry name" value="DNAJ_1"/>
    <property type="match status" value="1"/>
</dbReference>
<evidence type="ECO:0000256" key="7">
    <source>
        <dbReference type="ARBA" id="ARBA00067609"/>
    </source>
</evidence>
<dbReference type="GO" id="GO:0006260">
    <property type="term" value="P:DNA replication"/>
    <property type="evidence" value="ECO:0007669"/>
    <property type="project" value="UniProtKB-KW"/>
</dbReference>
<evidence type="ECO:0000256" key="1">
    <source>
        <dbReference type="ARBA" id="ARBA00022723"/>
    </source>
</evidence>
<dbReference type="GO" id="GO:0031072">
    <property type="term" value="F:heat shock protein binding"/>
    <property type="evidence" value="ECO:0007669"/>
    <property type="project" value="InterPro"/>
</dbReference>
<dbReference type="Pfam" id="PF00684">
    <property type="entry name" value="DnaJ_CXXCXGXG"/>
    <property type="match status" value="1"/>
</dbReference>
<dbReference type="SUPFAM" id="SSF46565">
    <property type="entry name" value="Chaperone J-domain"/>
    <property type="match status" value="1"/>
</dbReference>
<dbReference type="CDD" id="cd06257">
    <property type="entry name" value="DnaJ"/>
    <property type="match status" value="1"/>
</dbReference>
<dbReference type="PANTHER" id="PTHR43096:SF52">
    <property type="entry name" value="DNAJ HOMOLOG 1, MITOCHONDRIAL-RELATED"/>
    <property type="match status" value="1"/>
</dbReference>
<sequence length="359" mass="40105">MSKDYYKILGVTKGATEDEIKKAYRKLAHEHHPDRPHGDEKKFKEINEAYQILSNKEKRAQYDNFGQVFEGSGFPGGQGFDPNQMGFEFSFGDFGNLNDVFDAFFEGLGVKQKRRTYNRGGDIEIMQEITLEEAFKPLEKKIKFTVLRVCESCKGMGHDPKAGTSECAHCGGRGEIREARNSFFGSFSQVKQCKECNGSGMIPKKPCASCKSAGRVIGERVVQVDIRQGVQNGQIIKIKGAGEDGSHGAEAGDLYVRIMIRPHSIFRREGDNLYIKKPINVTDILLGKKVEIPTITGEKRALEIPSSINIREPFRASGEGMPHFNMGGRGDLLIEFDLKFPGKLNPKAKKALEDFEKEL</sequence>
<evidence type="ECO:0000256" key="5">
    <source>
        <dbReference type="ARBA" id="ARBA00023186"/>
    </source>
</evidence>
<evidence type="ECO:0000256" key="3">
    <source>
        <dbReference type="ARBA" id="ARBA00022771"/>
    </source>
</evidence>
<comment type="caution">
    <text evidence="8">Lacks conserved residue(s) required for the propagation of feature annotation.</text>
</comment>
<dbReference type="NCBIfam" id="NF008035">
    <property type="entry name" value="PRK10767.1"/>
    <property type="match status" value="1"/>
</dbReference>
<feature type="binding site" evidence="8">
    <location>
        <position position="153"/>
    </location>
    <ligand>
        <name>Zn(2+)</name>
        <dbReference type="ChEBI" id="CHEBI:29105"/>
        <label>1</label>
    </ligand>
</feature>
<gene>
    <name evidence="8" type="primary">dnaJ</name>
    <name evidence="12" type="ORF">A3A04_01050</name>
</gene>
<evidence type="ECO:0000259" key="11">
    <source>
        <dbReference type="PROSITE" id="PS51188"/>
    </source>
</evidence>
<dbReference type="Gene3D" id="6.20.20.10">
    <property type="match status" value="2"/>
</dbReference>
<dbReference type="Pfam" id="PF01556">
    <property type="entry name" value="DnaJ_C"/>
    <property type="match status" value="1"/>
</dbReference>
<evidence type="ECO:0000256" key="4">
    <source>
        <dbReference type="ARBA" id="ARBA00022833"/>
    </source>
</evidence>
<feature type="zinc finger region" description="CR-type" evidence="9">
    <location>
        <begin position="137"/>
        <end position="219"/>
    </location>
</feature>
<dbReference type="Proteomes" id="UP000178517">
    <property type="component" value="Unassembled WGS sequence"/>
</dbReference>
<dbReference type="FunFam" id="2.10.230.10:FF:000002">
    <property type="entry name" value="Molecular chaperone DnaJ"/>
    <property type="match status" value="1"/>
</dbReference>
<dbReference type="InterPro" id="IPR008971">
    <property type="entry name" value="HSP40/DnaJ_pept-bd"/>
</dbReference>
<comment type="cofactor">
    <cofactor evidence="8">
        <name>Zn(2+)</name>
        <dbReference type="ChEBI" id="CHEBI:29105"/>
    </cofactor>
    <text evidence="8">Binds 2 Zn(2+) ions per monomer.</text>
</comment>
<comment type="similarity">
    <text evidence="6 8">Belongs to the DnaJ family.</text>
</comment>
<protein>
    <recommendedName>
        <fullName evidence="7 8">Chaperone protein DnaJ</fullName>
    </recommendedName>
</protein>
<keyword evidence="8" id="KW-0235">DNA replication</keyword>
<dbReference type="GO" id="GO:0009408">
    <property type="term" value="P:response to heat"/>
    <property type="evidence" value="ECO:0007669"/>
    <property type="project" value="InterPro"/>
</dbReference>
<evidence type="ECO:0000256" key="8">
    <source>
        <dbReference type="HAMAP-Rule" id="MF_01152"/>
    </source>
</evidence>
<dbReference type="EMBL" id="MHJI01000013">
    <property type="protein sequence ID" value="OGY65669.1"/>
    <property type="molecule type" value="Genomic_DNA"/>
</dbReference>